<dbReference type="AlphaFoldDB" id="A0A376W365"/>
<organism evidence="2 3">
    <name type="scientific">Escherichia coli</name>
    <dbReference type="NCBI Taxonomy" id="562"/>
    <lineage>
        <taxon>Bacteria</taxon>
        <taxon>Pseudomonadati</taxon>
        <taxon>Pseudomonadota</taxon>
        <taxon>Gammaproteobacteria</taxon>
        <taxon>Enterobacterales</taxon>
        <taxon>Enterobacteriaceae</taxon>
        <taxon>Escherichia</taxon>
    </lineage>
</organism>
<dbReference type="PANTHER" id="PTHR42958:SF3">
    <property type="entry name" value="HYDROGENASE-1 LARGE CHAIN"/>
    <property type="match status" value="1"/>
</dbReference>
<keyword evidence="2" id="KW-0560">Oxidoreductase</keyword>
<dbReference type="EC" id="1.12.99.6" evidence="2"/>
<evidence type="ECO:0000256" key="1">
    <source>
        <dbReference type="ARBA" id="ARBA00011771"/>
    </source>
</evidence>
<sequence length="114" mass="12332">MIPDALAIGQFNKPWSEIGTGLSDKCVLSYGAFPDIANDFSEKSLLMPGGAVINGDFNNVLPVDLVDPQQVQEFVDHAWYRYPNDQVGVIRSMALPTRGTTPAMSKAAIPTFSS</sequence>
<comment type="subunit">
    <text evidence="1">Heterodimer of a large and a small subunit.</text>
</comment>
<dbReference type="InterPro" id="IPR001501">
    <property type="entry name" value="Ni-dep_hyd_lsu"/>
</dbReference>
<dbReference type="GO" id="GO:0016151">
    <property type="term" value="F:nickel cation binding"/>
    <property type="evidence" value="ECO:0007669"/>
    <property type="project" value="InterPro"/>
</dbReference>
<gene>
    <name evidence="2" type="primary">hyaB_2</name>
    <name evidence="2" type="ORF">NCTC9081_03334</name>
</gene>
<evidence type="ECO:0000313" key="3">
    <source>
        <dbReference type="Proteomes" id="UP000254716"/>
    </source>
</evidence>
<reference evidence="2 3" key="1">
    <citation type="submission" date="2018-06" db="EMBL/GenBank/DDBJ databases">
        <authorList>
            <consortium name="Pathogen Informatics"/>
            <person name="Doyle S."/>
        </authorList>
    </citation>
    <scope>NUCLEOTIDE SEQUENCE [LARGE SCALE GENOMIC DNA]</scope>
    <source>
        <strain evidence="2 3">NCTC9081</strain>
    </source>
</reference>
<dbReference type="Pfam" id="PF00374">
    <property type="entry name" value="NiFeSe_Hases"/>
    <property type="match status" value="1"/>
</dbReference>
<evidence type="ECO:0000313" key="2">
    <source>
        <dbReference type="EMBL" id="STJ17867.1"/>
    </source>
</evidence>
<proteinExistence type="predicted"/>
<protein>
    <submittedName>
        <fullName evidence="2">Hydrogenase-1 large subunit</fullName>
        <ecNumber evidence="2">1.12.99.6</ecNumber>
    </submittedName>
</protein>
<dbReference type="InterPro" id="IPR029014">
    <property type="entry name" value="NiFe-Hase_large"/>
</dbReference>
<dbReference type="InterPro" id="IPR050867">
    <property type="entry name" value="NiFe/NiFeSe_hydrgnase_LSU"/>
</dbReference>
<dbReference type="EMBL" id="UGCV01000008">
    <property type="protein sequence ID" value="STJ17867.1"/>
    <property type="molecule type" value="Genomic_DNA"/>
</dbReference>
<dbReference type="PANTHER" id="PTHR42958">
    <property type="entry name" value="HYDROGENASE-2 LARGE CHAIN"/>
    <property type="match status" value="1"/>
</dbReference>
<dbReference type="SUPFAM" id="SSF56762">
    <property type="entry name" value="HydB/Nqo4-like"/>
    <property type="match status" value="1"/>
</dbReference>
<accession>A0A376W365</accession>
<dbReference type="GO" id="GO:0033748">
    <property type="term" value="F:hydrogenase (acceptor) activity"/>
    <property type="evidence" value="ECO:0007669"/>
    <property type="project" value="UniProtKB-EC"/>
</dbReference>
<dbReference type="Gene3D" id="1.10.645.10">
    <property type="entry name" value="Cytochrome-c3 Hydrogenase, chain B"/>
    <property type="match status" value="1"/>
</dbReference>
<name>A0A376W365_ECOLX</name>
<dbReference type="Proteomes" id="UP000254716">
    <property type="component" value="Unassembled WGS sequence"/>
</dbReference>